<sequence length="110" mass="13002">MIITELIEILQETGYPVFYSHFNVTDDNPAPEPPFMTYIYGPSAHMYADNKVYKEIYNIQIELYTKIKDLQAEKKLEDLFNSNEIPYSSEGEVFIETENIYQKIYEVRLT</sequence>
<organism evidence="1 2">
    <name type="scientific">Clostridium beijerinckii</name>
    <name type="common">Clostridium MP</name>
    <dbReference type="NCBI Taxonomy" id="1520"/>
    <lineage>
        <taxon>Bacteria</taxon>
        <taxon>Bacillati</taxon>
        <taxon>Bacillota</taxon>
        <taxon>Clostridia</taxon>
        <taxon>Eubacteriales</taxon>
        <taxon>Clostridiaceae</taxon>
        <taxon>Clostridium</taxon>
    </lineage>
</organism>
<evidence type="ECO:0000313" key="2">
    <source>
        <dbReference type="Proteomes" id="UP000587880"/>
    </source>
</evidence>
<dbReference type="EMBL" id="JABAGD010000036">
    <property type="protein sequence ID" value="NMF06532.1"/>
    <property type="molecule type" value="Genomic_DNA"/>
</dbReference>
<accession>A0A1S8NX13</accession>
<evidence type="ECO:0000313" key="1">
    <source>
        <dbReference type="EMBL" id="NMF06532.1"/>
    </source>
</evidence>
<proteinExistence type="predicted"/>
<reference evidence="1 2" key="1">
    <citation type="submission" date="2020-04" db="EMBL/GenBank/DDBJ databases">
        <authorList>
            <person name="Hitch T.C.A."/>
            <person name="Wylensek D."/>
            <person name="Clavel T."/>
        </authorList>
    </citation>
    <scope>NUCLEOTIDE SEQUENCE [LARGE SCALE GENOMIC DNA]</scope>
    <source>
        <strain evidence="1 2">WB01_NA02</strain>
    </source>
</reference>
<dbReference type="GeneID" id="66347929"/>
<gene>
    <name evidence="1" type="ORF">HF849_17595</name>
</gene>
<dbReference type="AlphaFoldDB" id="A0A1S8NX13"/>
<protein>
    <submittedName>
        <fullName evidence="1">Uncharacterized protein</fullName>
    </submittedName>
</protein>
<dbReference type="RefSeq" id="WP_077869611.1">
    <property type="nucleotide sequence ID" value="NZ_BKAK01000119.1"/>
</dbReference>
<dbReference type="Proteomes" id="UP000587880">
    <property type="component" value="Unassembled WGS sequence"/>
</dbReference>
<name>A0A1S8NX13_CLOBE</name>
<comment type="caution">
    <text evidence="1">The sequence shown here is derived from an EMBL/GenBank/DDBJ whole genome shotgun (WGS) entry which is preliminary data.</text>
</comment>